<accession>A0AAV7QSV2</accession>
<protein>
    <submittedName>
        <fullName evidence="1">Uncharacterized protein</fullName>
    </submittedName>
</protein>
<sequence length="112" mass="12780">MNNLAVLHQDSSTIQRGWIRFVDLTCSVSRELEAVDTFSVSHELEAVDERCEERKELFILPSEQPGDSRAIAVAKPSRVSRLRVARLLPRVLTHWVREENADCCGYVTTLRV</sequence>
<evidence type="ECO:0000313" key="2">
    <source>
        <dbReference type="Proteomes" id="UP001066276"/>
    </source>
</evidence>
<dbReference type="Proteomes" id="UP001066276">
    <property type="component" value="Chromosome 6"/>
</dbReference>
<reference evidence="1" key="1">
    <citation type="journal article" date="2022" name="bioRxiv">
        <title>Sequencing and chromosome-scale assembly of the giantPleurodeles waltlgenome.</title>
        <authorList>
            <person name="Brown T."/>
            <person name="Elewa A."/>
            <person name="Iarovenko S."/>
            <person name="Subramanian E."/>
            <person name="Araus A.J."/>
            <person name="Petzold A."/>
            <person name="Susuki M."/>
            <person name="Suzuki K.-i.T."/>
            <person name="Hayashi T."/>
            <person name="Toyoda A."/>
            <person name="Oliveira C."/>
            <person name="Osipova E."/>
            <person name="Leigh N.D."/>
            <person name="Simon A."/>
            <person name="Yun M.H."/>
        </authorList>
    </citation>
    <scope>NUCLEOTIDE SEQUENCE</scope>
    <source>
        <strain evidence="1">20211129_DDA</strain>
        <tissue evidence="1">Liver</tissue>
    </source>
</reference>
<proteinExistence type="predicted"/>
<dbReference type="AlphaFoldDB" id="A0AAV7QSV2"/>
<dbReference type="EMBL" id="JANPWB010000010">
    <property type="protein sequence ID" value="KAJ1141448.1"/>
    <property type="molecule type" value="Genomic_DNA"/>
</dbReference>
<comment type="caution">
    <text evidence="1">The sequence shown here is derived from an EMBL/GenBank/DDBJ whole genome shotgun (WGS) entry which is preliminary data.</text>
</comment>
<gene>
    <name evidence="1" type="ORF">NDU88_007780</name>
</gene>
<organism evidence="1 2">
    <name type="scientific">Pleurodeles waltl</name>
    <name type="common">Iberian ribbed newt</name>
    <dbReference type="NCBI Taxonomy" id="8319"/>
    <lineage>
        <taxon>Eukaryota</taxon>
        <taxon>Metazoa</taxon>
        <taxon>Chordata</taxon>
        <taxon>Craniata</taxon>
        <taxon>Vertebrata</taxon>
        <taxon>Euteleostomi</taxon>
        <taxon>Amphibia</taxon>
        <taxon>Batrachia</taxon>
        <taxon>Caudata</taxon>
        <taxon>Salamandroidea</taxon>
        <taxon>Salamandridae</taxon>
        <taxon>Pleurodelinae</taxon>
        <taxon>Pleurodeles</taxon>
    </lineage>
</organism>
<keyword evidence="2" id="KW-1185">Reference proteome</keyword>
<name>A0AAV7QSV2_PLEWA</name>
<evidence type="ECO:0000313" key="1">
    <source>
        <dbReference type="EMBL" id="KAJ1141448.1"/>
    </source>
</evidence>